<dbReference type="Proteomes" id="UP000291144">
    <property type="component" value="Unassembled WGS sequence"/>
</dbReference>
<feature type="domain" description="DUF4180" evidence="1">
    <location>
        <begin position="24"/>
        <end position="125"/>
    </location>
</feature>
<reference evidence="2 3" key="1">
    <citation type="submission" date="2019-02" db="EMBL/GenBank/DDBJ databases">
        <title>Kribbella capetownensis sp. nov. and Kribbella speibonae sp. nov., isolated from soil.</title>
        <authorList>
            <person name="Curtis S.M."/>
            <person name="Norton I."/>
            <person name="Everest G.J."/>
            <person name="Meyers P.R."/>
        </authorList>
    </citation>
    <scope>NUCLEOTIDE SEQUENCE [LARGE SCALE GENOMIC DNA]</scope>
    <source>
        <strain evidence="2 3">NRRL B-24813</strain>
    </source>
</reference>
<organism evidence="2 3">
    <name type="scientific">Kribbella pittospori</name>
    <dbReference type="NCBI Taxonomy" id="722689"/>
    <lineage>
        <taxon>Bacteria</taxon>
        <taxon>Bacillati</taxon>
        <taxon>Actinomycetota</taxon>
        <taxon>Actinomycetes</taxon>
        <taxon>Propionibacteriales</taxon>
        <taxon>Kribbellaceae</taxon>
        <taxon>Kribbella</taxon>
    </lineage>
</organism>
<dbReference type="Pfam" id="PF13788">
    <property type="entry name" value="DUF4180"/>
    <property type="match status" value="1"/>
</dbReference>
<keyword evidence="3" id="KW-1185">Reference proteome</keyword>
<evidence type="ECO:0000313" key="3">
    <source>
        <dbReference type="Proteomes" id="UP000291144"/>
    </source>
</evidence>
<evidence type="ECO:0000259" key="1">
    <source>
        <dbReference type="Pfam" id="PF13788"/>
    </source>
</evidence>
<gene>
    <name evidence="2" type="ORF">E0H73_03965</name>
</gene>
<comment type="caution">
    <text evidence="2">The sequence shown here is derived from an EMBL/GenBank/DDBJ whole genome shotgun (WGS) entry which is preliminary data.</text>
</comment>
<name>A0A4R0KZF1_9ACTN</name>
<dbReference type="EMBL" id="SJKB01000001">
    <property type="protein sequence ID" value="TCC66080.1"/>
    <property type="molecule type" value="Genomic_DNA"/>
</dbReference>
<sequence length="128" mass="13949">MIFTSETRGAGVVEEVGGVRVYVSDSAVVDERGAVDLISQAVYDHDATWVALEADLLGDEFFDLRTGRAGAITQKFVQYGVGFAVVGDLTDRLANSKPLRDWVRESNRGRTVVFVPELDELADRLQGG</sequence>
<proteinExistence type="predicted"/>
<dbReference type="InterPro" id="IPR025438">
    <property type="entry name" value="DUF4180"/>
</dbReference>
<accession>A0A4R0KZF1</accession>
<evidence type="ECO:0000313" key="2">
    <source>
        <dbReference type="EMBL" id="TCC66080.1"/>
    </source>
</evidence>
<dbReference type="AlphaFoldDB" id="A0A4R0KZF1"/>
<dbReference type="OrthoDB" id="8595425at2"/>
<protein>
    <submittedName>
        <fullName evidence="2">DUF4180 domain-containing protein</fullName>
    </submittedName>
</protein>